<feature type="transmembrane region" description="Helical" evidence="8">
    <location>
        <begin position="402"/>
        <end position="420"/>
    </location>
</feature>
<dbReference type="PANTHER" id="PTHR42718">
    <property type="entry name" value="MAJOR FACILITATOR SUPERFAMILY MULTIDRUG TRANSPORTER MFSC"/>
    <property type="match status" value="1"/>
</dbReference>
<keyword evidence="5 8" id="KW-0812">Transmembrane</keyword>
<accession>A0AA41YHM5</accession>
<dbReference type="AlphaFoldDB" id="A0AA41YHM5"/>
<feature type="transmembrane region" description="Helical" evidence="8">
    <location>
        <begin position="269"/>
        <end position="294"/>
    </location>
</feature>
<evidence type="ECO:0000256" key="4">
    <source>
        <dbReference type="ARBA" id="ARBA00022475"/>
    </source>
</evidence>
<feature type="transmembrane region" description="Helical" evidence="8">
    <location>
        <begin position="479"/>
        <end position="496"/>
    </location>
</feature>
<feature type="transmembrane region" description="Helical" evidence="8">
    <location>
        <begin position="81"/>
        <end position="100"/>
    </location>
</feature>
<feature type="domain" description="Major facilitator superfamily (MFS) profile" evidence="9">
    <location>
        <begin position="15"/>
        <end position="501"/>
    </location>
</feature>
<dbReference type="NCBIfam" id="TIGR00711">
    <property type="entry name" value="efflux_EmrB"/>
    <property type="match status" value="1"/>
</dbReference>
<dbReference type="Proteomes" id="UP001165679">
    <property type="component" value="Unassembled WGS sequence"/>
</dbReference>
<keyword evidence="3" id="KW-0813">Transport</keyword>
<keyword evidence="4" id="KW-1003">Cell membrane</keyword>
<dbReference type="SUPFAM" id="SSF103473">
    <property type="entry name" value="MFS general substrate transporter"/>
    <property type="match status" value="1"/>
</dbReference>
<dbReference type="GO" id="GO:0022857">
    <property type="term" value="F:transmembrane transporter activity"/>
    <property type="evidence" value="ECO:0007669"/>
    <property type="project" value="InterPro"/>
</dbReference>
<dbReference type="InterPro" id="IPR036259">
    <property type="entry name" value="MFS_trans_sf"/>
</dbReference>
<comment type="caution">
    <text evidence="10">The sequence shown here is derived from an EMBL/GenBank/DDBJ whole genome shotgun (WGS) entry which is preliminary data.</text>
</comment>
<evidence type="ECO:0000256" key="2">
    <source>
        <dbReference type="ARBA" id="ARBA00008537"/>
    </source>
</evidence>
<feature type="transmembrane region" description="Helical" evidence="8">
    <location>
        <begin position="140"/>
        <end position="161"/>
    </location>
</feature>
<feature type="transmembrane region" description="Helical" evidence="8">
    <location>
        <begin position="300"/>
        <end position="322"/>
    </location>
</feature>
<gene>
    <name evidence="10" type="ORF">OL599_03030</name>
</gene>
<evidence type="ECO:0000256" key="8">
    <source>
        <dbReference type="SAM" id="Phobius"/>
    </source>
</evidence>
<evidence type="ECO:0000256" key="7">
    <source>
        <dbReference type="ARBA" id="ARBA00023136"/>
    </source>
</evidence>
<dbReference type="InterPro" id="IPR011701">
    <property type="entry name" value="MFS"/>
</dbReference>
<dbReference type="Gene3D" id="1.20.1250.20">
    <property type="entry name" value="MFS general substrate transporter like domains"/>
    <property type="match status" value="1"/>
</dbReference>
<reference evidence="10" key="1">
    <citation type="submission" date="2022-09" db="EMBL/GenBank/DDBJ databases">
        <title>Rhodovastum sp. nov. RN2-1 isolated from soil in Seongnam, South Korea.</title>
        <authorList>
            <person name="Le N.T."/>
        </authorList>
    </citation>
    <scope>NUCLEOTIDE SEQUENCE</scope>
    <source>
        <strain evidence="10">RN2-1</strain>
    </source>
</reference>
<keyword evidence="7 8" id="KW-0472">Membrane</keyword>
<comment type="subcellular location">
    <subcellularLocation>
        <location evidence="1">Cell membrane</location>
        <topology evidence="1">Multi-pass membrane protein</topology>
    </subcellularLocation>
</comment>
<dbReference type="PANTHER" id="PTHR42718:SF9">
    <property type="entry name" value="MAJOR FACILITATOR SUPERFAMILY MULTIDRUG TRANSPORTER MFSC"/>
    <property type="match status" value="1"/>
</dbReference>
<feature type="transmembrane region" description="Helical" evidence="8">
    <location>
        <begin position="366"/>
        <end position="390"/>
    </location>
</feature>
<evidence type="ECO:0000256" key="5">
    <source>
        <dbReference type="ARBA" id="ARBA00022692"/>
    </source>
</evidence>
<evidence type="ECO:0000256" key="6">
    <source>
        <dbReference type="ARBA" id="ARBA00022989"/>
    </source>
</evidence>
<evidence type="ECO:0000256" key="1">
    <source>
        <dbReference type="ARBA" id="ARBA00004651"/>
    </source>
</evidence>
<keyword evidence="11" id="KW-1185">Reference proteome</keyword>
<organism evidence="10 11">
    <name type="scientific">Limobrevibacterium gyesilva</name>
    <dbReference type="NCBI Taxonomy" id="2991712"/>
    <lineage>
        <taxon>Bacteria</taxon>
        <taxon>Pseudomonadati</taxon>
        <taxon>Pseudomonadota</taxon>
        <taxon>Alphaproteobacteria</taxon>
        <taxon>Acetobacterales</taxon>
        <taxon>Acetobacteraceae</taxon>
        <taxon>Limobrevibacterium</taxon>
    </lineage>
</organism>
<sequence length="513" mass="55047">MTAATPDKVPHRALITGCTMIATLMQALDSTIANVALPYMQGSLSATYDQITWVLTSYVIAAAIMTAPVGWMATRFGRKNLFLTCLFGFTAASMLCGAAQSLTQMVVFRLLQGVFGAALVPLSQATMLDIYPFEKRAQAMAIWGIGVMVGPILGPTLGGYLTDAYNWRWVFYVNLPFGLLAMTGLIMFMPKAEGDAGMKFDWTGFAVLALGIGAFQMMLDRGQDQDWFNAREIIVEAVLAGLGCYLFVVHMFTAERPFMPPAVFKDRNFAAALAMMFAVGMVLLASSALLAPYLQNLAGYPVATAGMAMAPRGIGTMAAMVLAGNLGTRIDQRLLMAIGLAMLSGTMYAMSGWTPDVPERQLLTVIVLQGFGMGLIFNPLSVIAFATLPIHLRGDGAALLSLFRNIGAAIGISVTSFSLTRGTQVAHAELAGLMTPFNRVLQGNGAAEQFLNPATSHGALLMDQMINRQAQIIAYNNDYLLMTWVTLPALLLLLLMRRGNKAAAPAESHAAMD</sequence>
<name>A0AA41YHM5_9PROT</name>
<proteinExistence type="inferred from homology"/>
<feature type="transmembrane region" description="Helical" evidence="8">
    <location>
        <begin position="230"/>
        <end position="248"/>
    </location>
</feature>
<dbReference type="EMBL" id="JAPDNT010000001">
    <property type="protein sequence ID" value="MCW3473541.1"/>
    <property type="molecule type" value="Genomic_DNA"/>
</dbReference>
<dbReference type="InterPro" id="IPR004638">
    <property type="entry name" value="EmrB-like"/>
</dbReference>
<evidence type="ECO:0000313" key="10">
    <source>
        <dbReference type="EMBL" id="MCW3473541.1"/>
    </source>
</evidence>
<dbReference type="InterPro" id="IPR020846">
    <property type="entry name" value="MFS_dom"/>
</dbReference>
<evidence type="ECO:0000259" key="9">
    <source>
        <dbReference type="PROSITE" id="PS50850"/>
    </source>
</evidence>
<reference evidence="10" key="2">
    <citation type="submission" date="2022-10" db="EMBL/GenBank/DDBJ databases">
        <authorList>
            <person name="Trinh H.N."/>
        </authorList>
    </citation>
    <scope>NUCLEOTIDE SEQUENCE</scope>
    <source>
        <strain evidence="10">RN2-1</strain>
    </source>
</reference>
<dbReference type="Gene3D" id="1.20.1720.10">
    <property type="entry name" value="Multidrug resistance protein D"/>
    <property type="match status" value="1"/>
</dbReference>
<feature type="transmembrane region" description="Helical" evidence="8">
    <location>
        <begin position="167"/>
        <end position="188"/>
    </location>
</feature>
<evidence type="ECO:0000256" key="3">
    <source>
        <dbReference type="ARBA" id="ARBA00022448"/>
    </source>
</evidence>
<feature type="transmembrane region" description="Helical" evidence="8">
    <location>
        <begin position="200"/>
        <end position="218"/>
    </location>
</feature>
<dbReference type="Pfam" id="PF07690">
    <property type="entry name" value="MFS_1"/>
    <property type="match status" value="1"/>
</dbReference>
<dbReference type="CDD" id="cd17503">
    <property type="entry name" value="MFS_LmrB_MDR_like"/>
    <property type="match status" value="1"/>
</dbReference>
<feature type="transmembrane region" description="Helical" evidence="8">
    <location>
        <begin position="334"/>
        <end position="354"/>
    </location>
</feature>
<dbReference type="GO" id="GO:0005886">
    <property type="term" value="C:plasma membrane"/>
    <property type="evidence" value="ECO:0007669"/>
    <property type="project" value="UniProtKB-SubCell"/>
</dbReference>
<dbReference type="RefSeq" id="WP_264712122.1">
    <property type="nucleotide sequence ID" value="NZ_JAPDNT010000001.1"/>
</dbReference>
<protein>
    <submittedName>
        <fullName evidence="10">DHA2 family efflux MFS transporter permease subunit</fullName>
    </submittedName>
</protein>
<feature type="transmembrane region" description="Helical" evidence="8">
    <location>
        <begin position="51"/>
        <end position="74"/>
    </location>
</feature>
<evidence type="ECO:0000313" key="11">
    <source>
        <dbReference type="Proteomes" id="UP001165679"/>
    </source>
</evidence>
<comment type="similarity">
    <text evidence="2">Belongs to the major facilitator superfamily. EmrB family.</text>
</comment>
<dbReference type="PROSITE" id="PS50850">
    <property type="entry name" value="MFS"/>
    <property type="match status" value="1"/>
</dbReference>
<keyword evidence="6 8" id="KW-1133">Transmembrane helix</keyword>